<keyword evidence="5 7" id="KW-1133">Transmembrane helix</keyword>
<evidence type="ECO:0000256" key="5">
    <source>
        <dbReference type="ARBA" id="ARBA00022989"/>
    </source>
</evidence>
<dbReference type="PROSITE" id="PS50990">
    <property type="entry name" value="PEPTIDASE_C39"/>
    <property type="match status" value="1"/>
</dbReference>
<proteinExistence type="predicted"/>
<dbReference type="Pfam" id="PF03412">
    <property type="entry name" value="Peptidase_C39"/>
    <property type="match status" value="1"/>
</dbReference>
<feature type="domain" description="ABC transporter" evidence="8">
    <location>
        <begin position="489"/>
        <end position="711"/>
    </location>
</feature>
<dbReference type="PROSITE" id="PS50929">
    <property type="entry name" value="ABC_TM1F"/>
    <property type="match status" value="1"/>
</dbReference>
<dbReference type="Gene3D" id="1.20.1560.10">
    <property type="entry name" value="ABC transporter type 1, transmembrane domain"/>
    <property type="match status" value="1"/>
</dbReference>
<dbReference type="Gene3D" id="3.90.70.10">
    <property type="entry name" value="Cysteine proteinases"/>
    <property type="match status" value="1"/>
</dbReference>
<dbReference type="InterPro" id="IPR017871">
    <property type="entry name" value="ABC_transporter-like_CS"/>
</dbReference>
<feature type="transmembrane region" description="Helical" evidence="7">
    <location>
        <begin position="286"/>
        <end position="306"/>
    </location>
</feature>
<evidence type="ECO:0000256" key="3">
    <source>
        <dbReference type="ARBA" id="ARBA00022741"/>
    </source>
</evidence>
<dbReference type="CDD" id="cd02419">
    <property type="entry name" value="Peptidase_C39C"/>
    <property type="match status" value="1"/>
</dbReference>
<keyword evidence="12" id="KW-1185">Reference proteome</keyword>
<dbReference type="CDD" id="cd18567">
    <property type="entry name" value="ABC_6TM_CvaB_RaxB_like"/>
    <property type="match status" value="1"/>
</dbReference>
<dbReference type="InterPro" id="IPR003439">
    <property type="entry name" value="ABC_transporter-like_ATP-bd"/>
</dbReference>
<dbReference type="InterPro" id="IPR011527">
    <property type="entry name" value="ABC1_TM_dom"/>
</dbReference>
<feature type="transmembrane region" description="Helical" evidence="7">
    <location>
        <begin position="208"/>
        <end position="228"/>
    </location>
</feature>
<evidence type="ECO:0000259" key="9">
    <source>
        <dbReference type="PROSITE" id="PS50929"/>
    </source>
</evidence>
<protein>
    <submittedName>
        <fullName evidence="11">Peptidase domain-containing ABC transporter</fullName>
    </submittedName>
</protein>
<dbReference type="SMART" id="SM00382">
    <property type="entry name" value="AAA"/>
    <property type="match status" value="1"/>
</dbReference>
<feature type="transmembrane region" description="Helical" evidence="7">
    <location>
        <begin position="407"/>
        <end position="430"/>
    </location>
</feature>
<dbReference type="InterPro" id="IPR036640">
    <property type="entry name" value="ABC1_TM_sf"/>
</dbReference>
<evidence type="ECO:0000256" key="1">
    <source>
        <dbReference type="ARBA" id="ARBA00004651"/>
    </source>
</evidence>
<keyword evidence="2 7" id="KW-0812">Transmembrane</keyword>
<dbReference type="PANTHER" id="PTHR24221">
    <property type="entry name" value="ATP-BINDING CASSETTE SUB-FAMILY B"/>
    <property type="match status" value="1"/>
</dbReference>
<feature type="domain" description="Peptidase C39" evidence="10">
    <location>
        <begin position="21"/>
        <end position="140"/>
    </location>
</feature>
<keyword evidence="4" id="KW-0067">ATP-binding</keyword>
<dbReference type="Pfam" id="PF00664">
    <property type="entry name" value="ABC_membrane"/>
    <property type="match status" value="1"/>
</dbReference>
<reference evidence="11" key="1">
    <citation type="submission" date="2023-07" db="EMBL/GenBank/DDBJ databases">
        <title>Whole genome sequencing of environmental Acinetobacter calcoaceticus-baumannii complex from non-hospital environment.</title>
        <authorList>
            <person name="Wee S.K."/>
            <person name="Khoo E.Z.Y."/>
            <person name="Mohammad T.A.-H."/>
            <person name="Tan S.E.K."/>
            <person name="Yap E.P.H."/>
        </authorList>
    </citation>
    <scope>NUCLEOTIDE SEQUENCE</scope>
    <source>
        <strain evidence="11">PUMA0118</strain>
    </source>
</reference>
<evidence type="ECO:0000256" key="2">
    <source>
        <dbReference type="ARBA" id="ARBA00022692"/>
    </source>
</evidence>
<dbReference type="InterPro" id="IPR003593">
    <property type="entry name" value="AAA+_ATPase"/>
</dbReference>
<dbReference type="InterPro" id="IPR039421">
    <property type="entry name" value="Type_1_exporter"/>
</dbReference>
<dbReference type="SUPFAM" id="SSF90123">
    <property type="entry name" value="ABC transporter transmembrane region"/>
    <property type="match status" value="1"/>
</dbReference>
<dbReference type="EMBL" id="JAUPID010000011">
    <property type="protein sequence ID" value="MDO7362147.1"/>
    <property type="molecule type" value="Genomic_DNA"/>
</dbReference>
<dbReference type="InterPro" id="IPR005074">
    <property type="entry name" value="Peptidase_C39"/>
</dbReference>
<feature type="transmembrane region" description="Helical" evidence="7">
    <location>
        <begin position="312"/>
        <end position="330"/>
    </location>
</feature>
<evidence type="ECO:0000256" key="4">
    <source>
        <dbReference type="ARBA" id="ARBA00022840"/>
    </source>
</evidence>
<dbReference type="Proteomes" id="UP001175780">
    <property type="component" value="Unassembled WGS sequence"/>
</dbReference>
<gene>
    <name evidence="11" type="ORF">Q5X34_10680</name>
</gene>
<dbReference type="Gene3D" id="3.40.50.300">
    <property type="entry name" value="P-loop containing nucleotide triphosphate hydrolases"/>
    <property type="match status" value="1"/>
</dbReference>
<dbReference type="RefSeq" id="WP_262470942.1">
    <property type="nucleotide sequence ID" value="NZ_JAUPID010000011.1"/>
</dbReference>
<comment type="subcellular location">
    <subcellularLocation>
        <location evidence="1">Cell membrane</location>
        <topology evidence="1">Multi-pass membrane protein</topology>
    </subcellularLocation>
</comment>
<evidence type="ECO:0000256" key="6">
    <source>
        <dbReference type="ARBA" id="ARBA00023136"/>
    </source>
</evidence>
<evidence type="ECO:0000313" key="12">
    <source>
        <dbReference type="Proteomes" id="UP001175780"/>
    </source>
</evidence>
<name>A0ABT8ZCL7_9GAMM</name>
<feature type="transmembrane region" description="Helical" evidence="7">
    <location>
        <begin position="174"/>
        <end position="196"/>
    </location>
</feature>
<dbReference type="Pfam" id="PF00005">
    <property type="entry name" value="ABC_tran"/>
    <property type="match status" value="1"/>
</dbReference>
<evidence type="ECO:0000259" key="10">
    <source>
        <dbReference type="PROSITE" id="PS50990"/>
    </source>
</evidence>
<sequence>MKTFLKQLNFSFSSAPPIILQTEVSECGLACLAMISNYYGHDVDLISLRSRFSISSKGTNLEQLISISQKLNLISRPLKLKLDDLYQLRLPCILHWDFNHFVVLTQIRGKKVTILDPAFGQRNLTMAEVSNHFTGIALELWPSPLFEKKQERNRIKIFTMIAKVKGIWRSLSQILILAVILEVFALISPFFMQWVIDHVIVSADRDLLTILAIGFGVVMLLQQLIGLLRSWLMMYMSTHLNIQWRSNVLSHLIHIPVSYFERRSLGDIVSRFGSIDSIQRTLTSTFLSAILDGLMTVFTLILMFIYSKKLTFIAIFTMVLYGVIRWIWYYPLRQATEAQIIHTAKQNSHFMETIRGAKTIKLFQRQEIRLASWLTLLVNQINAGLTTQKLGLMFQFINSLLFGIQNIVIIWLGAHLVLDNVFTVGILMAFMAYKGQFDSRVAGLIDKFIEVKMLQVDAERLSDIVLTESEKLYHDERANHVLEKSNNILELKNLKFKYSEQEPYVLNGIDLTIKSNESVAIVGKTGCGKTTLLHVLLGVFPPTEGEVLLSGRSISQIGVNSMREQIGTVLQDDVLFAGTIADNICFFDPVPDQRQIETCAELASIHLDITKFPMGYQTLVGEMGSMLSGGQKQRILLARALYKKPKILFLDESTSHLDIETERKVNQNLKLLQITKIMIAHRPETIASADRVVVLSQGQVFRDEYQKFNTLP</sequence>
<dbReference type="SUPFAM" id="SSF52540">
    <property type="entry name" value="P-loop containing nucleoside triphosphate hydrolases"/>
    <property type="match status" value="1"/>
</dbReference>
<dbReference type="PROSITE" id="PS50893">
    <property type="entry name" value="ABC_TRANSPORTER_2"/>
    <property type="match status" value="1"/>
</dbReference>
<comment type="caution">
    <text evidence="11">The sequence shown here is derived from an EMBL/GenBank/DDBJ whole genome shotgun (WGS) entry which is preliminary data.</text>
</comment>
<accession>A0ABT8ZCL7</accession>
<keyword evidence="3" id="KW-0547">Nucleotide-binding</keyword>
<dbReference type="InterPro" id="IPR033838">
    <property type="entry name" value="CvaB_peptidase"/>
</dbReference>
<organism evidence="11 12">
    <name type="scientific">Acinetobacter geminorum</name>
    <dbReference type="NCBI Taxonomy" id="2730922"/>
    <lineage>
        <taxon>Bacteria</taxon>
        <taxon>Pseudomonadati</taxon>
        <taxon>Pseudomonadota</taxon>
        <taxon>Gammaproteobacteria</taxon>
        <taxon>Moraxellales</taxon>
        <taxon>Moraxellaceae</taxon>
        <taxon>Acinetobacter</taxon>
    </lineage>
</organism>
<dbReference type="PANTHER" id="PTHR24221:SF606">
    <property type="entry name" value="COLICIN V SECRETION-PROCESSING ATP-BINDING PROTEIN"/>
    <property type="match status" value="1"/>
</dbReference>
<evidence type="ECO:0000259" key="8">
    <source>
        <dbReference type="PROSITE" id="PS50893"/>
    </source>
</evidence>
<evidence type="ECO:0000313" key="11">
    <source>
        <dbReference type="EMBL" id="MDO7362147.1"/>
    </source>
</evidence>
<evidence type="ECO:0000256" key="7">
    <source>
        <dbReference type="SAM" id="Phobius"/>
    </source>
</evidence>
<dbReference type="InterPro" id="IPR027417">
    <property type="entry name" value="P-loop_NTPase"/>
</dbReference>
<keyword evidence="6 7" id="KW-0472">Membrane</keyword>
<dbReference type="PROSITE" id="PS00211">
    <property type="entry name" value="ABC_TRANSPORTER_1"/>
    <property type="match status" value="1"/>
</dbReference>
<feature type="domain" description="ABC transmembrane type-1" evidence="9">
    <location>
        <begin position="174"/>
        <end position="453"/>
    </location>
</feature>